<keyword evidence="2" id="KW-1185">Reference proteome</keyword>
<comment type="caution">
    <text evidence="1">The sequence shown here is derived from an EMBL/GenBank/DDBJ whole genome shotgun (WGS) entry which is preliminary data.</text>
</comment>
<dbReference type="Proteomes" id="UP000681594">
    <property type="component" value="Unassembled WGS sequence"/>
</dbReference>
<dbReference type="PANTHER" id="PTHR43861">
    <property type="entry name" value="TRANS-ACONITATE 2-METHYLTRANSFERASE-RELATED"/>
    <property type="match status" value="1"/>
</dbReference>
<dbReference type="GO" id="GO:0008168">
    <property type="term" value="F:methyltransferase activity"/>
    <property type="evidence" value="ECO:0007669"/>
    <property type="project" value="UniProtKB-KW"/>
</dbReference>
<dbReference type="RefSeq" id="WP_209378363.1">
    <property type="nucleotide sequence ID" value="NZ_JAGIZB010000004.1"/>
</dbReference>
<reference evidence="1 2" key="1">
    <citation type="submission" date="2021-03" db="EMBL/GenBank/DDBJ databases">
        <authorList>
            <person name="So Y."/>
        </authorList>
    </citation>
    <scope>NUCLEOTIDE SEQUENCE [LARGE SCALE GENOMIC DNA]</scope>
    <source>
        <strain evidence="1 2">SSH11</strain>
    </source>
</reference>
<dbReference type="CDD" id="cd02440">
    <property type="entry name" value="AdoMet_MTases"/>
    <property type="match status" value="1"/>
</dbReference>
<sequence>MAMLAEETARLNAIAGLYADFTFDKLMRGYMLRRFRPHLPARPEGRRALEMGCHHGAFSVLIEPLFEVLEVVDAADSFLTHTAARLSPRAILHRALFESFEATPRFDAIFLSHVLEHLMDPVLVLSRAREWLAPGGRMLVAVPNGLAPSRQIAVEMGLIPGLAAFTEADIREGHRRVYLPDTLAADIRAAGLRIVDRGGVFFKPLANFQMDRGLEAGLISEAYMEGCYQLGLRYPDLCASLFVVAERA</sequence>
<name>A0ABS4AAU6_9PROT</name>
<gene>
    <name evidence="1" type="ORF">J8J14_04955</name>
</gene>
<protein>
    <submittedName>
        <fullName evidence="1">Class I SAM-dependent methyltransferase</fullName>
    </submittedName>
</protein>
<dbReference type="GO" id="GO:0032259">
    <property type="term" value="P:methylation"/>
    <property type="evidence" value="ECO:0007669"/>
    <property type="project" value="UniProtKB-KW"/>
</dbReference>
<proteinExistence type="predicted"/>
<evidence type="ECO:0000313" key="1">
    <source>
        <dbReference type="EMBL" id="MBP0444120.1"/>
    </source>
</evidence>
<organism evidence="1 2">
    <name type="scientific">Pararoseomonas baculiformis</name>
    <dbReference type="NCBI Taxonomy" id="2820812"/>
    <lineage>
        <taxon>Bacteria</taxon>
        <taxon>Pseudomonadati</taxon>
        <taxon>Pseudomonadota</taxon>
        <taxon>Alphaproteobacteria</taxon>
        <taxon>Acetobacterales</taxon>
        <taxon>Acetobacteraceae</taxon>
        <taxon>Pararoseomonas</taxon>
    </lineage>
</organism>
<accession>A0ABS4AAU6</accession>
<keyword evidence="1" id="KW-0808">Transferase</keyword>
<dbReference type="Gene3D" id="3.40.50.150">
    <property type="entry name" value="Vaccinia Virus protein VP39"/>
    <property type="match status" value="1"/>
</dbReference>
<dbReference type="InterPro" id="IPR029063">
    <property type="entry name" value="SAM-dependent_MTases_sf"/>
</dbReference>
<keyword evidence="1" id="KW-0489">Methyltransferase</keyword>
<dbReference type="SUPFAM" id="SSF53335">
    <property type="entry name" value="S-adenosyl-L-methionine-dependent methyltransferases"/>
    <property type="match status" value="1"/>
</dbReference>
<dbReference type="EMBL" id="JAGIZB010000004">
    <property type="protein sequence ID" value="MBP0444120.1"/>
    <property type="molecule type" value="Genomic_DNA"/>
</dbReference>
<dbReference type="Pfam" id="PF13489">
    <property type="entry name" value="Methyltransf_23"/>
    <property type="match status" value="1"/>
</dbReference>
<evidence type="ECO:0000313" key="2">
    <source>
        <dbReference type="Proteomes" id="UP000681594"/>
    </source>
</evidence>